<dbReference type="AlphaFoldDB" id="A0A9W8H9S0"/>
<sequence>MAAAQGGSAEIDAQDGVYSEYLQWLLVEARAQTAYDEAKAAAGHELGRLADEAAAAKRGAAEAQRKLKLMRELAGLAQWMAANRASLAAMAAQIGGVRAAYAAFSDGVAHAARAMPVAGVHFAGPQALQRDLEAFAAAVGRAFPAADPAVQRTYAAAARLRRLYEAQRLERDLLCECRRLRESLAHASALALSRGSAGSA</sequence>
<evidence type="ECO:0000313" key="1">
    <source>
        <dbReference type="EMBL" id="KAJ2777251.1"/>
    </source>
</evidence>
<reference evidence="1" key="1">
    <citation type="submission" date="2022-07" db="EMBL/GenBank/DDBJ databases">
        <title>Phylogenomic reconstructions and comparative analyses of Kickxellomycotina fungi.</title>
        <authorList>
            <person name="Reynolds N.K."/>
            <person name="Stajich J.E."/>
            <person name="Barry K."/>
            <person name="Grigoriev I.V."/>
            <person name="Crous P."/>
            <person name="Smith M.E."/>
        </authorList>
    </citation>
    <scope>NUCLEOTIDE SEQUENCE</scope>
    <source>
        <strain evidence="1">NBRC 105414</strain>
    </source>
</reference>
<dbReference type="Proteomes" id="UP001140217">
    <property type="component" value="Unassembled WGS sequence"/>
</dbReference>
<dbReference type="EMBL" id="JANBUL010000303">
    <property type="protein sequence ID" value="KAJ2777251.1"/>
    <property type="molecule type" value="Genomic_DNA"/>
</dbReference>
<comment type="caution">
    <text evidence="1">The sequence shown here is derived from an EMBL/GenBank/DDBJ whole genome shotgun (WGS) entry which is preliminary data.</text>
</comment>
<dbReference type="OrthoDB" id="5580120at2759"/>
<proteinExistence type="predicted"/>
<accession>A0A9W8H9S0</accession>
<gene>
    <name evidence="1" type="ORF">H4R18_005248</name>
</gene>
<protein>
    <submittedName>
        <fullName evidence="1">Uncharacterized protein</fullName>
    </submittedName>
</protein>
<keyword evidence="2" id="KW-1185">Reference proteome</keyword>
<name>A0A9W8H9S0_9FUNG</name>
<organism evidence="1 2">
    <name type="scientific">Coemansia javaensis</name>
    <dbReference type="NCBI Taxonomy" id="2761396"/>
    <lineage>
        <taxon>Eukaryota</taxon>
        <taxon>Fungi</taxon>
        <taxon>Fungi incertae sedis</taxon>
        <taxon>Zoopagomycota</taxon>
        <taxon>Kickxellomycotina</taxon>
        <taxon>Kickxellomycetes</taxon>
        <taxon>Kickxellales</taxon>
        <taxon>Kickxellaceae</taxon>
        <taxon>Coemansia</taxon>
    </lineage>
</organism>
<evidence type="ECO:0000313" key="2">
    <source>
        <dbReference type="Proteomes" id="UP001140217"/>
    </source>
</evidence>